<dbReference type="GO" id="GO:0005254">
    <property type="term" value="F:chloride channel activity"/>
    <property type="evidence" value="ECO:0007669"/>
    <property type="project" value="TreeGrafter"/>
</dbReference>
<dbReference type="AlphaFoldDB" id="A0A1S3RAL3"/>
<dbReference type="InterPro" id="IPR007632">
    <property type="entry name" value="Anoctamin"/>
</dbReference>
<keyword evidence="3 6" id="KW-0812">Transmembrane</keyword>
<name>A0A1S3RAL3_SALSA</name>
<dbReference type="PaxDb" id="8030-ENSSSAP00000034757"/>
<evidence type="ECO:0000259" key="7">
    <source>
        <dbReference type="Pfam" id="PF04547"/>
    </source>
</evidence>
<evidence type="ECO:0000256" key="3">
    <source>
        <dbReference type="ARBA" id="ARBA00022692"/>
    </source>
</evidence>
<dbReference type="InterPro" id="IPR049452">
    <property type="entry name" value="Anoctamin_TM"/>
</dbReference>
<evidence type="ECO:0000256" key="2">
    <source>
        <dbReference type="ARBA" id="ARBA00009671"/>
    </source>
</evidence>
<dbReference type="Proteomes" id="UP001652741">
    <property type="component" value="Chromosome ssa03"/>
</dbReference>
<keyword evidence="4 6" id="KW-1133">Transmembrane helix</keyword>
<dbReference type="KEGG" id="sasa:106601314"/>
<protein>
    <recommendedName>
        <fullName evidence="6">Anoctamin</fullName>
    </recommendedName>
</protein>
<dbReference type="PANTHER" id="PTHR12308">
    <property type="entry name" value="ANOCTAMIN"/>
    <property type="match status" value="1"/>
</dbReference>
<organism evidence="8 9">
    <name type="scientific">Salmo salar</name>
    <name type="common">Atlantic salmon</name>
    <dbReference type="NCBI Taxonomy" id="8030"/>
    <lineage>
        <taxon>Eukaryota</taxon>
        <taxon>Metazoa</taxon>
        <taxon>Chordata</taxon>
        <taxon>Craniata</taxon>
        <taxon>Vertebrata</taxon>
        <taxon>Euteleostomi</taxon>
        <taxon>Actinopterygii</taxon>
        <taxon>Neopterygii</taxon>
        <taxon>Teleostei</taxon>
        <taxon>Protacanthopterygii</taxon>
        <taxon>Salmoniformes</taxon>
        <taxon>Salmonidae</taxon>
        <taxon>Salmoninae</taxon>
        <taxon>Salmo</taxon>
    </lineage>
</organism>
<feature type="transmembrane region" description="Helical" evidence="6">
    <location>
        <begin position="419"/>
        <end position="439"/>
    </location>
</feature>
<reference evidence="9" key="1">
    <citation type="submission" date="2025-08" db="UniProtKB">
        <authorList>
            <consortium name="RefSeq"/>
        </authorList>
    </citation>
    <scope>IDENTIFICATION</scope>
</reference>
<evidence type="ECO:0000256" key="1">
    <source>
        <dbReference type="ARBA" id="ARBA00004141"/>
    </source>
</evidence>
<feature type="transmembrane region" description="Helical" evidence="6">
    <location>
        <begin position="693"/>
        <end position="719"/>
    </location>
</feature>
<feature type="transmembrane region" description="Helical" evidence="6">
    <location>
        <begin position="459"/>
        <end position="482"/>
    </location>
</feature>
<comment type="caution">
    <text evidence="6">Lacks conserved residue(s) required for the propagation of feature annotation.</text>
</comment>
<evidence type="ECO:0000256" key="6">
    <source>
        <dbReference type="RuleBase" id="RU280814"/>
    </source>
</evidence>
<sequence>MLRSQCNRTVLPHCQTFSQLQLVSSYIPVALCAETILSIEALSLYPVKRREEAGGWRTLRRTPCQHQEEGTMTALWDSMFLGGGNTWRKELTNVTMAAFMLPVQHLNEITPLILLEFHPEVEADTVDWLLGKILTPEPLGGLDLLARVISRTRAGGAIMVVGATPERLLLEADEDLLFRHKPCCPIGGQAREVGDLGETRSTKGVYGMLSSAECVTLVQRILDRLRVGEREEIQVLQRIPLLPGEPVMAGLSHLRVLTSIYPLHEAPLLQSLQGRWCAGLCGLKPFSQREHWQLLEDIKAYFGEAVALYFGFEGSLISALLLKSTLSMFLSFYPLRLGNNLVFFTLSSVVWSELFLQGWGEKSKALQRDWGTVVTHPSHSHSSTAAAVSRVAQGTAPPQPQIDAHPFGKMSLRRLQHSVAFLTCTLCLSSILILMYLHLDGLVGDFLLREELSFLFHNILVYLPKIALTVAMAGMDFFAFQLSQGLSPDPEPPGQQSPRQQPLLPEVILSCLFNHFSVHFYRALILNDLTMVRFHLSVQLATHLGIKLLSATLLPRLRRMRMPPGSAHQEHQSPVLRQITEQSNRPPCDTQTWSYLELLISYCHVMFFSGIYPQCVLWCLLTIIAKSCMDLWHLCSAARRPFPRTSPGGNVLWLRVFCGFEALAVLLNSLLLWSSLEFRLLFLSYTGWEMLRAFLLLQLLLLSLRGAVTFLLLHLAWFVGRKAEQLKTRQPHLHRLHRHQHHQQQQQHSHIM</sequence>
<accession>A0A1S3RAL3</accession>
<dbReference type="GeneID" id="106601314"/>
<evidence type="ECO:0000256" key="4">
    <source>
        <dbReference type="ARBA" id="ARBA00022989"/>
    </source>
</evidence>
<dbReference type="GO" id="GO:0005886">
    <property type="term" value="C:plasma membrane"/>
    <property type="evidence" value="ECO:0007669"/>
    <property type="project" value="TreeGrafter"/>
</dbReference>
<evidence type="ECO:0000256" key="5">
    <source>
        <dbReference type="ARBA" id="ARBA00023136"/>
    </source>
</evidence>
<keyword evidence="8" id="KW-1185">Reference proteome</keyword>
<feature type="transmembrane region" description="Helical" evidence="6">
    <location>
        <begin position="652"/>
        <end position="673"/>
    </location>
</feature>
<proteinExistence type="inferred from homology"/>
<gene>
    <name evidence="9" type="primary">LOC106601314</name>
</gene>
<comment type="subcellular location">
    <subcellularLocation>
        <location evidence="1 6">Membrane</location>
        <topology evidence="1 6">Multi-pass membrane protein</topology>
    </subcellularLocation>
</comment>
<evidence type="ECO:0000313" key="8">
    <source>
        <dbReference type="Proteomes" id="UP001652741"/>
    </source>
</evidence>
<evidence type="ECO:0000313" key="9">
    <source>
        <dbReference type="RefSeq" id="XP_014048897.2"/>
    </source>
</evidence>
<feature type="domain" description="Anoctamin transmembrane" evidence="7">
    <location>
        <begin position="298"/>
        <end position="711"/>
    </location>
</feature>
<dbReference type="Pfam" id="PF04547">
    <property type="entry name" value="Anoctamin"/>
    <property type="match status" value="1"/>
</dbReference>
<comment type="similarity">
    <text evidence="2 6">Belongs to the anoctamin family.</text>
</comment>
<dbReference type="PANTHER" id="PTHR12308:SF40">
    <property type="entry name" value="ANOCTAMIN-10"/>
    <property type="match status" value="1"/>
</dbReference>
<dbReference type="RefSeq" id="XP_014048897.2">
    <property type="nucleotide sequence ID" value="XM_014193422.2"/>
</dbReference>
<keyword evidence="5 6" id="KW-0472">Membrane</keyword>